<gene>
    <name evidence="2" type="ORF">JX265_010526</name>
</gene>
<evidence type="ECO:0000313" key="3">
    <source>
        <dbReference type="Proteomes" id="UP000829685"/>
    </source>
</evidence>
<organism evidence="2 3">
    <name type="scientific">Neoarthrinium moseri</name>
    <dbReference type="NCBI Taxonomy" id="1658444"/>
    <lineage>
        <taxon>Eukaryota</taxon>
        <taxon>Fungi</taxon>
        <taxon>Dikarya</taxon>
        <taxon>Ascomycota</taxon>
        <taxon>Pezizomycotina</taxon>
        <taxon>Sordariomycetes</taxon>
        <taxon>Xylariomycetidae</taxon>
        <taxon>Amphisphaeriales</taxon>
        <taxon>Apiosporaceae</taxon>
        <taxon>Neoarthrinium</taxon>
    </lineage>
</organism>
<dbReference type="Proteomes" id="UP000829685">
    <property type="component" value="Unassembled WGS sequence"/>
</dbReference>
<reference evidence="2" key="1">
    <citation type="submission" date="2021-03" db="EMBL/GenBank/DDBJ databases">
        <title>Revisited historic fungal species revealed as producer of novel bioactive compounds through whole genome sequencing and comparative genomics.</title>
        <authorList>
            <person name="Vignolle G.A."/>
            <person name="Hochenegger N."/>
            <person name="Mach R.L."/>
            <person name="Mach-Aigner A.R."/>
            <person name="Javad Rahimi M."/>
            <person name="Salim K.A."/>
            <person name="Chan C.M."/>
            <person name="Lim L.B.L."/>
            <person name="Cai F."/>
            <person name="Druzhinina I.S."/>
            <person name="U'Ren J.M."/>
            <person name="Derntl C."/>
        </authorList>
    </citation>
    <scope>NUCLEOTIDE SEQUENCE</scope>
    <source>
        <strain evidence="2">TUCIM 5799</strain>
    </source>
</reference>
<protein>
    <submittedName>
        <fullName evidence="2">Uncharacterized protein</fullName>
    </submittedName>
</protein>
<dbReference type="AlphaFoldDB" id="A0A9Q0AK80"/>
<keyword evidence="3" id="KW-1185">Reference proteome</keyword>
<comment type="caution">
    <text evidence="2">The sequence shown here is derived from an EMBL/GenBank/DDBJ whole genome shotgun (WGS) entry which is preliminary data.</text>
</comment>
<dbReference type="EMBL" id="JAFIMR010000035">
    <property type="protein sequence ID" value="KAI1859049.1"/>
    <property type="molecule type" value="Genomic_DNA"/>
</dbReference>
<feature type="signal peptide" evidence="1">
    <location>
        <begin position="1"/>
        <end position="21"/>
    </location>
</feature>
<feature type="chain" id="PRO_5040236838" evidence="1">
    <location>
        <begin position="22"/>
        <end position="207"/>
    </location>
</feature>
<proteinExistence type="predicted"/>
<keyword evidence="1" id="KW-0732">Signal</keyword>
<name>A0A9Q0AK80_9PEZI</name>
<accession>A0A9Q0AK80</accession>
<evidence type="ECO:0000313" key="2">
    <source>
        <dbReference type="EMBL" id="KAI1859049.1"/>
    </source>
</evidence>
<evidence type="ECO:0000256" key="1">
    <source>
        <dbReference type="SAM" id="SignalP"/>
    </source>
</evidence>
<sequence>MFRAILTVVGIVMSQVELAQAIPNVTVTPLPPTCASYPAYDNSTGQAGPWYLVADATGSSIDGFAATATYYTNPDFHRWGFITIPSVKATKNPAMRCANGTLQVQLSTGNNNTAWQDIVVAGDNNWQAGIGFAFPGDQSKDIPVQPYAHFINGTRQPGVFLGAKNVTTWYFKDNWAGNAGEYYLLRLWASGTELEEKDHAGFLKLVV</sequence>